<gene>
    <name evidence="2" type="ORF">SK128_001921</name>
</gene>
<organism evidence="2 3">
    <name type="scientific">Halocaridina rubra</name>
    <name type="common">Hawaiian red shrimp</name>
    <dbReference type="NCBI Taxonomy" id="373956"/>
    <lineage>
        <taxon>Eukaryota</taxon>
        <taxon>Metazoa</taxon>
        <taxon>Ecdysozoa</taxon>
        <taxon>Arthropoda</taxon>
        <taxon>Crustacea</taxon>
        <taxon>Multicrustacea</taxon>
        <taxon>Malacostraca</taxon>
        <taxon>Eumalacostraca</taxon>
        <taxon>Eucarida</taxon>
        <taxon>Decapoda</taxon>
        <taxon>Pleocyemata</taxon>
        <taxon>Caridea</taxon>
        <taxon>Atyoidea</taxon>
        <taxon>Atyidae</taxon>
        <taxon>Halocaridina</taxon>
    </lineage>
</organism>
<reference evidence="2 3" key="1">
    <citation type="submission" date="2023-11" db="EMBL/GenBank/DDBJ databases">
        <title>Halocaridina rubra genome assembly.</title>
        <authorList>
            <person name="Smith C."/>
        </authorList>
    </citation>
    <scope>NUCLEOTIDE SEQUENCE [LARGE SCALE GENOMIC DNA]</scope>
    <source>
        <strain evidence="2">EP-1</strain>
        <tissue evidence="2">Whole</tissue>
    </source>
</reference>
<comment type="caution">
    <text evidence="2">The sequence shown here is derived from an EMBL/GenBank/DDBJ whole genome shotgun (WGS) entry which is preliminary data.</text>
</comment>
<proteinExistence type="predicted"/>
<evidence type="ECO:0008006" key="4">
    <source>
        <dbReference type="Google" id="ProtNLM"/>
    </source>
</evidence>
<keyword evidence="1" id="KW-0472">Membrane</keyword>
<dbReference type="AlphaFoldDB" id="A0AAN8WIT6"/>
<name>A0AAN8WIT6_HALRR</name>
<feature type="transmembrane region" description="Helical" evidence="1">
    <location>
        <begin position="12"/>
        <end position="34"/>
    </location>
</feature>
<sequence>MNRPTLLFRVLEWGVCTVSFILAFVCVTVFLFFHDVLHQPFIVPLIIAVFGDVILVVILMNWRKKTGMDTGHDLESGREDCEKHKELLLKTPPEEPDKMTVILKPSNTSFNASYFGFPAPPPSYEEVLKLTECLTEK</sequence>
<keyword evidence="3" id="KW-1185">Reference proteome</keyword>
<keyword evidence="1" id="KW-0812">Transmembrane</keyword>
<evidence type="ECO:0000313" key="3">
    <source>
        <dbReference type="Proteomes" id="UP001381693"/>
    </source>
</evidence>
<accession>A0AAN8WIT6</accession>
<dbReference type="Proteomes" id="UP001381693">
    <property type="component" value="Unassembled WGS sequence"/>
</dbReference>
<dbReference type="EMBL" id="JAXCGZ010019801">
    <property type="protein sequence ID" value="KAK7065822.1"/>
    <property type="molecule type" value="Genomic_DNA"/>
</dbReference>
<feature type="transmembrane region" description="Helical" evidence="1">
    <location>
        <begin position="40"/>
        <end position="62"/>
    </location>
</feature>
<evidence type="ECO:0000256" key="1">
    <source>
        <dbReference type="SAM" id="Phobius"/>
    </source>
</evidence>
<protein>
    <recommendedName>
        <fullName evidence="4">Transmembrane protein</fullName>
    </recommendedName>
</protein>
<evidence type="ECO:0000313" key="2">
    <source>
        <dbReference type="EMBL" id="KAK7065822.1"/>
    </source>
</evidence>
<keyword evidence="1" id="KW-1133">Transmembrane helix</keyword>